<evidence type="ECO:0000313" key="1">
    <source>
        <dbReference type="EMBL" id="OCK81126.1"/>
    </source>
</evidence>
<evidence type="ECO:0000313" key="2">
    <source>
        <dbReference type="Proteomes" id="UP000250266"/>
    </source>
</evidence>
<organism evidence="1 2">
    <name type="scientific">Lepidopterella palustris CBS 459.81</name>
    <dbReference type="NCBI Taxonomy" id="1314670"/>
    <lineage>
        <taxon>Eukaryota</taxon>
        <taxon>Fungi</taxon>
        <taxon>Dikarya</taxon>
        <taxon>Ascomycota</taxon>
        <taxon>Pezizomycotina</taxon>
        <taxon>Dothideomycetes</taxon>
        <taxon>Pleosporomycetidae</taxon>
        <taxon>Mytilinidiales</taxon>
        <taxon>Argynnaceae</taxon>
        <taxon>Lepidopterella</taxon>
    </lineage>
</organism>
<protein>
    <submittedName>
        <fullName evidence="1">Uncharacterized protein</fullName>
    </submittedName>
</protein>
<feature type="non-terminal residue" evidence="1">
    <location>
        <position position="81"/>
    </location>
</feature>
<dbReference type="OrthoDB" id="3692311at2759"/>
<dbReference type="EMBL" id="KV744933">
    <property type="protein sequence ID" value="OCK81126.1"/>
    <property type="molecule type" value="Genomic_DNA"/>
</dbReference>
<reference evidence="1 2" key="1">
    <citation type="journal article" date="2016" name="Nat. Commun.">
        <title>Ectomycorrhizal ecology is imprinted in the genome of the dominant symbiotic fungus Cenococcum geophilum.</title>
        <authorList>
            <consortium name="DOE Joint Genome Institute"/>
            <person name="Peter M."/>
            <person name="Kohler A."/>
            <person name="Ohm R.A."/>
            <person name="Kuo A."/>
            <person name="Krutzmann J."/>
            <person name="Morin E."/>
            <person name="Arend M."/>
            <person name="Barry K.W."/>
            <person name="Binder M."/>
            <person name="Choi C."/>
            <person name="Clum A."/>
            <person name="Copeland A."/>
            <person name="Grisel N."/>
            <person name="Haridas S."/>
            <person name="Kipfer T."/>
            <person name="LaButti K."/>
            <person name="Lindquist E."/>
            <person name="Lipzen A."/>
            <person name="Maire R."/>
            <person name="Meier B."/>
            <person name="Mihaltcheva S."/>
            <person name="Molinier V."/>
            <person name="Murat C."/>
            <person name="Poggeler S."/>
            <person name="Quandt C.A."/>
            <person name="Sperisen C."/>
            <person name="Tritt A."/>
            <person name="Tisserant E."/>
            <person name="Crous P.W."/>
            <person name="Henrissat B."/>
            <person name="Nehls U."/>
            <person name="Egli S."/>
            <person name="Spatafora J.W."/>
            <person name="Grigoriev I.V."/>
            <person name="Martin F.M."/>
        </authorList>
    </citation>
    <scope>NUCLEOTIDE SEQUENCE [LARGE SCALE GENOMIC DNA]</scope>
    <source>
        <strain evidence="1 2">CBS 459.81</strain>
    </source>
</reference>
<proteinExistence type="predicted"/>
<dbReference type="Proteomes" id="UP000250266">
    <property type="component" value="Unassembled WGS sequence"/>
</dbReference>
<gene>
    <name evidence="1" type="ORF">K432DRAFT_296233</name>
</gene>
<keyword evidence="2" id="KW-1185">Reference proteome</keyword>
<name>A0A8E2EBV6_9PEZI</name>
<dbReference type="AlphaFoldDB" id="A0A8E2EBV6"/>
<sequence>MSLNYKRQSFDPSCPSGGDWYACGYGSSFVGCCTSDPCKLDCPDGNLKPASFNTAYYGKFPELSCQSGIQFWTCTGSDPPF</sequence>
<dbReference type="PROSITE" id="PS51257">
    <property type="entry name" value="PROKAR_LIPOPROTEIN"/>
    <property type="match status" value="1"/>
</dbReference>
<accession>A0A8E2EBV6</accession>